<proteinExistence type="predicted"/>
<dbReference type="Proteomes" id="UP000824998">
    <property type="component" value="Unassembled WGS sequence"/>
</dbReference>
<protein>
    <submittedName>
        <fullName evidence="2">Uncharacterized protein</fullName>
    </submittedName>
</protein>
<sequence length="170" mass="19109">EHYIPKILRNRSYREHAEAISMHSNHVQGPEMREELDQGGKGTGFNEPFDKNTTLTHPDADTSKNATIEAADIVRTHSRHRSFLGRHHSKNSVHGKLTPEETGVYNHVVQAARNAEGKASVEIEGKKRDSGVHTGRSQESLDCVEMREDSESSSQKSSKRSLLKKLHLHK</sequence>
<feature type="non-terminal residue" evidence="2">
    <location>
        <position position="170"/>
    </location>
</feature>
<organism evidence="2 3">
    <name type="scientific">Amylocarpus encephaloides</name>
    <dbReference type="NCBI Taxonomy" id="45428"/>
    <lineage>
        <taxon>Eukaryota</taxon>
        <taxon>Fungi</taxon>
        <taxon>Dikarya</taxon>
        <taxon>Ascomycota</taxon>
        <taxon>Pezizomycotina</taxon>
        <taxon>Leotiomycetes</taxon>
        <taxon>Helotiales</taxon>
        <taxon>Helotiales incertae sedis</taxon>
        <taxon>Amylocarpus</taxon>
    </lineage>
</organism>
<evidence type="ECO:0000313" key="3">
    <source>
        <dbReference type="Proteomes" id="UP000824998"/>
    </source>
</evidence>
<gene>
    <name evidence="2" type="ORF">BJ875DRAFT_352378</name>
</gene>
<keyword evidence="3" id="KW-1185">Reference proteome</keyword>
<feature type="region of interest" description="Disordered" evidence="1">
    <location>
        <begin position="23"/>
        <end position="61"/>
    </location>
</feature>
<feature type="compositionally biased region" description="Basic and acidic residues" evidence="1">
    <location>
        <begin position="116"/>
        <end position="131"/>
    </location>
</feature>
<feature type="compositionally biased region" description="Basic residues" evidence="1">
    <location>
        <begin position="157"/>
        <end position="170"/>
    </location>
</feature>
<dbReference type="EMBL" id="MU251529">
    <property type="protein sequence ID" value="KAG9232812.1"/>
    <property type="molecule type" value="Genomic_DNA"/>
</dbReference>
<reference evidence="2" key="1">
    <citation type="journal article" date="2021" name="IMA Fungus">
        <title>Genomic characterization of three marine fungi, including Emericellopsis atlantica sp. nov. with signatures of a generalist lifestyle and marine biomass degradation.</title>
        <authorList>
            <person name="Hagestad O.C."/>
            <person name="Hou L."/>
            <person name="Andersen J.H."/>
            <person name="Hansen E.H."/>
            <person name="Altermark B."/>
            <person name="Li C."/>
            <person name="Kuhnert E."/>
            <person name="Cox R.J."/>
            <person name="Crous P.W."/>
            <person name="Spatafora J.W."/>
            <person name="Lail K."/>
            <person name="Amirebrahimi M."/>
            <person name="Lipzen A."/>
            <person name="Pangilinan J."/>
            <person name="Andreopoulos W."/>
            <person name="Hayes R.D."/>
            <person name="Ng V."/>
            <person name="Grigoriev I.V."/>
            <person name="Jackson S.A."/>
            <person name="Sutton T.D.S."/>
            <person name="Dobson A.D.W."/>
            <person name="Rama T."/>
        </authorList>
    </citation>
    <scope>NUCLEOTIDE SEQUENCE</scope>
    <source>
        <strain evidence="2">TRa018bII</strain>
    </source>
</reference>
<evidence type="ECO:0000313" key="2">
    <source>
        <dbReference type="EMBL" id="KAG9232812.1"/>
    </source>
</evidence>
<name>A0A9P8C463_9HELO</name>
<feature type="region of interest" description="Disordered" evidence="1">
    <location>
        <begin position="116"/>
        <end position="170"/>
    </location>
</feature>
<feature type="non-terminal residue" evidence="2">
    <location>
        <position position="1"/>
    </location>
</feature>
<comment type="caution">
    <text evidence="2">The sequence shown here is derived from an EMBL/GenBank/DDBJ whole genome shotgun (WGS) entry which is preliminary data.</text>
</comment>
<accession>A0A9P8C463</accession>
<dbReference type="AlphaFoldDB" id="A0A9P8C463"/>
<evidence type="ECO:0000256" key="1">
    <source>
        <dbReference type="SAM" id="MobiDB-lite"/>
    </source>
</evidence>
<dbReference type="OrthoDB" id="5209158at2759"/>